<dbReference type="Gene3D" id="1.25.10.10">
    <property type="entry name" value="Leucine-rich Repeat Variant"/>
    <property type="match status" value="1"/>
</dbReference>
<evidence type="ECO:0000313" key="2">
    <source>
        <dbReference type="Proteomes" id="UP001470230"/>
    </source>
</evidence>
<gene>
    <name evidence="1" type="ORF">M9Y10_005215</name>
</gene>
<protein>
    <submittedName>
        <fullName evidence="1">Uncharacterized protein</fullName>
    </submittedName>
</protein>
<organism evidence="1 2">
    <name type="scientific">Tritrichomonas musculus</name>
    <dbReference type="NCBI Taxonomy" id="1915356"/>
    <lineage>
        <taxon>Eukaryota</taxon>
        <taxon>Metamonada</taxon>
        <taxon>Parabasalia</taxon>
        <taxon>Tritrichomonadida</taxon>
        <taxon>Tritrichomonadidae</taxon>
        <taxon>Tritrichomonas</taxon>
    </lineage>
</organism>
<evidence type="ECO:0000313" key="1">
    <source>
        <dbReference type="EMBL" id="KAK8878442.1"/>
    </source>
</evidence>
<accession>A0ABR2JKL7</accession>
<comment type="caution">
    <text evidence="1">The sequence shown here is derived from an EMBL/GenBank/DDBJ whole genome shotgun (WGS) entry which is preliminary data.</text>
</comment>
<proteinExistence type="predicted"/>
<dbReference type="Proteomes" id="UP001470230">
    <property type="component" value="Unassembled WGS sequence"/>
</dbReference>
<dbReference type="InterPro" id="IPR016024">
    <property type="entry name" value="ARM-type_fold"/>
</dbReference>
<dbReference type="EMBL" id="JAPFFF010000011">
    <property type="protein sequence ID" value="KAK8878442.1"/>
    <property type="molecule type" value="Genomic_DNA"/>
</dbReference>
<reference evidence="1 2" key="1">
    <citation type="submission" date="2024-04" db="EMBL/GenBank/DDBJ databases">
        <title>Tritrichomonas musculus Genome.</title>
        <authorList>
            <person name="Alves-Ferreira E."/>
            <person name="Grigg M."/>
            <person name="Lorenzi H."/>
            <person name="Galac M."/>
        </authorList>
    </citation>
    <scope>NUCLEOTIDE SEQUENCE [LARGE SCALE GENOMIC DNA]</scope>
    <source>
        <strain evidence="1 2">EAF2021</strain>
    </source>
</reference>
<name>A0ABR2JKL7_9EUKA</name>
<dbReference type="InterPro" id="IPR011989">
    <property type="entry name" value="ARM-like"/>
</dbReference>
<sequence>MNQEEFEKLIISFVQGDLSSHSSDIMDQMFRQKENLHDFINSLFNLFFMTKNEMARKSSMVLLAFVFTKKSLHEIFDDKWIENFITKLITFYKENSFILHKEVNNKIINEEIIDNEMIYLFTQLVGNFAQNIHKYSIINQFVSNSDVKTQEEPNSTVDLTYIKDLTFQISSIYSLFTTINFSNIESHYQVVLDILKRALESYDQNFENAIKSITILSSLLDFYPDEMESTKDHIDIIISIADKSETLPPSSFLNLWKSICGFLHSSAASNDKALVTRFHPSIFKVCSLDSIPSEFKLYPLRSIWSCACDYDRPVVHQIIALTVKIASEYVTQSHSLPYDFLFMFESCFHSFEHDMIYQYSRQLIVASLASENPSDRIVGLCLIRYMVQNVPHEVFHDTDSIIEAVKNGLQSEDELTIEASCIIISSCSVSISSNLIDVDSLLPQLIPLIIHSNPDIRYHSTEACLTLLSFSRPQIMHGISLMVFNLISKVPMEDIFRFLTFLSKCISHDVQLETELAVHFANFTLSLMKLDPTSNDFNQSIIEGSCHVSIALMSINENTHQILLPQTIEIISTTLQFNEQFVKNFGISMLNKLMKIFPNEGSQLFNTYSSFIEPSLNLDIDDNSVERRSSIINISSIVSLNNDGNHPFIPKIIEIAMNWINSGHQSLIGSGIEALKKLQCHPILQKDIIIKIFQSIASVLTQTNSFDVACSCATAMAYCVKHCTASAEAHDEIAKIGYHCGLSYIKGDMLVLLGVSPIGTDLEFNLIYSMSMLVCELFSTPCNLMRYFYPFMESIISRNNNLNTEVMMTCLISALKNDALIEEEIEKTKAFTLSLFIDQIPQELMCTEIELIGAMLDKGFLTKEDFNETKINTIKVWWDICNSPQTRKKLKAALAGIALLLWKLQASFQIMSMLKEIMIDSFKQFPPDDISFTPDMINVADKCMEIDTETPEIILLNFSKGLMKIMASSKMVLKKRGINDELYNKCKKLLTLCLERSSKIQPLLNNFANKYESRKQIFQEFIH</sequence>
<dbReference type="SUPFAM" id="SSF48371">
    <property type="entry name" value="ARM repeat"/>
    <property type="match status" value="1"/>
</dbReference>
<keyword evidence="2" id="KW-1185">Reference proteome</keyword>